<dbReference type="InterPro" id="IPR002562">
    <property type="entry name" value="3'-5'_exonuclease_dom"/>
</dbReference>
<evidence type="ECO:0000259" key="1">
    <source>
        <dbReference type="Pfam" id="PF01612"/>
    </source>
</evidence>
<dbReference type="Proteomes" id="UP000579812">
    <property type="component" value="Unassembled WGS sequence"/>
</dbReference>
<dbReference type="GO" id="GO:0003676">
    <property type="term" value="F:nucleic acid binding"/>
    <property type="evidence" value="ECO:0007669"/>
    <property type="project" value="InterPro"/>
</dbReference>
<protein>
    <recommendedName>
        <fullName evidence="1">3'-5' exonuclease domain-containing protein</fullName>
    </recommendedName>
</protein>
<feature type="domain" description="3'-5' exonuclease" evidence="1">
    <location>
        <begin position="144"/>
        <end position="260"/>
    </location>
</feature>
<reference evidence="2 3" key="1">
    <citation type="submission" date="2020-04" db="EMBL/GenBank/DDBJ databases">
        <title>Chromosome-level genome assembly of a cyprinid fish Onychostoma macrolepis by integration of Nanopore Sequencing, Bionano and Hi-C technology.</title>
        <authorList>
            <person name="Wang D."/>
        </authorList>
    </citation>
    <scope>NUCLEOTIDE SEQUENCE [LARGE SCALE GENOMIC DNA]</scope>
    <source>
        <strain evidence="2">SWU-2019</strain>
        <tissue evidence="2">Muscle</tissue>
    </source>
</reference>
<dbReference type="GO" id="GO:1990923">
    <property type="term" value="C:PET complex"/>
    <property type="evidence" value="ECO:0007669"/>
    <property type="project" value="TreeGrafter"/>
</dbReference>
<sequence>MASSSEQCRFLDDLKRSRVRITLSDTQISGVVQRITQKKTVMLEDVSEVKSGRKFPGVKIIFGHEILKVELNRSANRDKLFSEEHKSELHSFRKKIADDDDGVDEGSVSYVVIDALHEKFGPAVMHIQQQKVIGIGADVFGQIAQERLCWLQVATKKIVYLFDILLLGGQAFKNGLGMILENPHVLKVLHDCRCIARCLRAEFRVNLTNVFDTQVADLMLFYSETGGFLPDRVSSLQEVLRLHLKLPASDLTPLCSKERHRKECPEVWYVRPSPPALMNVMAASVRHLLPLRLVLLDALMSDYTILVDAYMSSYHDQSLHIEQSEWTLPAEAEELLCVRQERMDWAARRYSLTDAGLLRRSSFNTRTDSASDIS</sequence>
<evidence type="ECO:0000313" key="2">
    <source>
        <dbReference type="EMBL" id="KAF4102635.1"/>
    </source>
</evidence>
<dbReference type="PANTHER" id="PTHR46628">
    <property type="entry name" value="PIRNA BIOGENESIS PROTEIN EXD1"/>
    <property type="match status" value="1"/>
</dbReference>
<organism evidence="2 3">
    <name type="scientific">Onychostoma macrolepis</name>
    <dbReference type="NCBI Taxonomy" id="369639"/>
    <lineage>
        <taxon>Eukaryota</taxon>
        <taxon>Metazoa</taxon>
        <taxon>Chordata</taxon>
        <taxon>Craniata</taxon>
        <taxon>Vertebrata</taxon>
        <taxon>Euteleostomi</taxon>
        <taxon>Actinopterygii</taxon>
        <taxon>Neopterygii</taxon>
        <taxon>Teleostei</taxon>
        <taxon>Ostariophysi</taxon>
        <taxon>Cypriniformes</taxon>
        <taxon>Cyprinidae</taxon>
        <taxon>Acrossocheilinae</taxon>
        <taxon>Onychostoma</taxon>
    </lineage>
</organism>
<dbReference type="Gene3D" id="3.30.420.10">
    <property type="entry name" value="Ribonuclease H-like superfamily/Ribonuclease H"/>
    <property type="match status" value="1"/>
</dbReference>
<name>A0A7J6C7Q1_9TELE</name>
<evidence type="ECO:0000313" key="3">
    <source>
        <dbReference type="Proteomes" id="UP000579812"/>
    </source>
</evidence>
<dbReference type="GO" id="GO:0034587">
    <property type="term" value="P:piRNA processing"/>
    <property type="evidence" value="ECO:0007669"/>
    <property type="project" value="TreeGrafter"/>
</dbReference>
<comment type="caution">
    <text evidence="2">The sequence shown here is derived from an EMBL/GenBank/DDBJ whole genome shotgun (WGS) entry which is preliminary data.</text>
</comment>
<accession>A0A7J6C7Q1</accession>
<dbReference type="InterPro" id="IPR012337">
    <property type="entry name" value="RNaseH-like_sf"/>
</dbReference>
<dbReference type="SUPFAM" id="SSF53098">
    <property type="entry name" value="Ribonuclease H-like"/>
    <property type="match status" value="1"/>
</dbReference>
<dbReference type="PANTHER" id="PTHR46628:SF1">
    <property type="entry name" value="PIRNA BIOGENESIS PROTEIN EXD1"/>
    <property type="match status" value="1"/>
</dbReference>
<dbReference type="GO" id="GO:0008408">
    <property type="term" value="F:3'-5' exonuclease activity"/>
    <property type="evidence" value="ECO:0007669"/>
    <property type="project" value="InterPro"/>
</dbReference>
<gene>
    <name evidence="2" type="ORF">G5714_017435</name>
</gene>
<dbReference type="AlphaFoldDB" id="A0A7J6C7Q1"/>
<dbReference type="InterPro" id="IPR052144">
    <property type="entry name" value="piRNA_biogenesis_EXD1"/>
</dbReference>
<proteinExistence type="predicted"/>
<dbReference type="OrthoDB" id="26838at2759"/>
<dbReference type="Pfam" id="PF01612">
    <property type="entry name" value="DNA_pol_A_exo1"/>
    <property type="match status" value="1"/>
</dbReference>
<dbReference type="EMBL" id="JAAMOB010000017">
    <property type="protein sequence ID" value="KAF4102635.1"/>
    <property type="molecule type" value="Genomic_DNA"/>
</dbReference>
<dbReference type="InterPro" id="IPR036397">
    <property type="entry name" value="RNaseH_sf"/>
</dbReference>
<keyword evidence="3" id="KW-1185">Reference proteome</keyword>